<dbReference type="Proteomes" id="UP000177629">
    <property type="component" value="Unassembled WGS sequence"/>
</dbReference>
<keyword evidence="10" id="KW-0665">Pyrimidine biosynthesis</keyword>
<keyword evidence="6" id="KW-0547">Nucleotide-binding</keyword>
<dbReference type="InterPro" id="IPR017926">
    <property type="entry name" value="GATASE"/>
</dbReference>
<dbReference type="STRING" id="1802362.A2806_00785"/>
<feature type="domain" description="CTP synthase N-terminal" evidence="17">
    <location>
        <begin position="3"/>
        <end position="266"/>
    </location>
</feature>
<evidence type="ECO:0000256" key="5">
    <source>
        <dbReference type="ARBA" id="ARBA00022723"/>
    </source>
</evidence>
<dbReference type="Pfam" id="PF06418">
    <property type="entry name" value="CTP_synth_N"/>
    <property type="match status" value="1"/>
</dbReference>
<name>A0A1G2PIK4_9BACT</name>
<evidence type="ECO:0000256" key="7">
    <source>
        <dbReference type="ARBA" id="ARBA00022840"/>
    </source>
</evidence>
<dbReference type="GO" id="GO:0042802">
    <property type="term" value="F:identical protein binding"/>
    <property type="evidence" value="ECO:0007669"/>
    <property type="project" value="TreeGrafter"/>
</dbReference>
<dbReference type="Pfam" id="PF00117">
    <property type="entry name" value="GATase"/>
    <property type="match status" value="1"/>
</dbReference>
<evidence type="ECO:0000256" key="10">
    <source>
        <dbReference type="ARBA" id="ARBA00022975"/>
    </source>
</evidence>
<reference evidence="18 19" key="1">
    <citation type="journal article" date="2016" name="Nat. Commun.">
        <title>Thousands of microbial genomes shed light on interconnected biogeochemical processes in an aquifer system.</title>
        <authorList>
            <person name="Anantharaman K."/>
            <person name="Brown C.T."/>
            <person name="Hug L.A."/>
            <person name="Sharon I."/>
            <person name="Castelle C.J."/>
            <person name="Probst A.J."/>
            <person name="Thomas B.C."/>
            <person name="Singh A."/>
            <person name="Wilkins M.J."/>
            <person name="Karaoz U."/>
            <person name="Brodie E.L."/>
            <person name="Williams K.H."/>
            <person name="Hubbard S.S."/>
            <person name="Banfield J.F."/>
        </authorList>
    </citation>
    <scope>NUCLEOTIDE SEQUENCE [LARGE SCALE GENOMIC DNA]</scope>
</reference>
<dbReference type="InterPro" id="IPR033828">
    <property type="entry name" value="GATase1_CTP_Synthase"/>
</dbReference>
<dbReference type="NCBIfam" id="NF003792">
    <property type="entry name" value="PRK05380.1"/>
    <property type="match status" value="1"/>
</dbReference>
<keyword evidence="7" id="KW-0067">ATP-binding</keyword>
<dbReference type="UniPathway" id="UPA00159">
    <property type="reaction ID" value="UER00277"/>
</dbReference>
<dbReference type="Gene3D" id="3.40.50.880">
    <property type="match status" value="1"/>
</dbReference>
<dbReference type="GO" id="GO:0097268">
    <property type="term" value="C:cytoophidium"/>
    <property type="evidence" value="ECO:0007669"/>
    <property type="project" value="UniProtKB-ARBA"/>
</dbReference>
<dbReference type="GO" id="GO:0046872">
    <property type="term" value="F:metal ion binding"/>
    <property type="evidence" value="ECO:0007669"/>
    <property type="project" value="UniProtKB-KW"/>
</dbReference>
<keyword evidence="5" id="KW-0479">Metal-binding</keyword>
<dbReference type="Gene3D" id="3.40.50.300">
    <property type="entry name" value="P-loop containing nucleotide triphosphate hydrolases"/>
    <property type="match status" value="1"/>
</dbReference>
<dbReference type="SUPFAM" id="SSF52317">
    <property type="entry name" value="Class I glutamine amidotransferase-like"/>
    <property type="match status" value="1"/>
</dbReference>
<dbReference type="FunFam" id="3.40.50.880:FF:000002">
    <property type="entry name" value="CTP synthase"/>
    <property type="match status" value="1"/>
</dbReference>
<dbReference type="GO" id="GO:0003883">
    <property type="term" value="F:CTP synthase activity"/>
    <property type="evidence" value="ECO:0007669"/>
    <property type="project" value="UniProtKB-EC"/>
</dbReference>
<keyword evidence="4" id="KW-0436">Ligase</keyword>
<organism evidence="18 19">
    <name type="scientific">Candidatus Terrybacteria bacterium RIFCSPHIGHO2_01_FULL_48_17</name>
    <dbReference type="NCBI Taxonomy" id="1802362"/>
    <lineage>
        <taxon>Bacteria</taxon>
        <taxon>Candidatus Terryibacteriota</taxon>
    </lineage>
</organism>
<evidence type="ECO:0000256" key="12">
    <source>
        <dbReference type="ARBA" id="ARBA00070745"/>
    </source>
</evidence>
<dbReference type="GO" id="GO:0019856">
    <property type="term" value="P:pyrimidine nucleobase biosynthetic process"/>
    <property type="evidence" value="ECO:0007669"/>
    <property type="project" value="TreeGrafter"/>
</dbReference>
<accession>A0A1G2PIK4</accession>
<evidence type="ECO:0000256" key="11">
    <source>
        <dbReference type="ARBA" id="ARBA00047781"/>
    </source>
</evidence>
<dbReference type="GO" id="GO:0005524">
    <property type="term" value="F:ATP binding"/>
    <property type="evidence" value="ECO:0007669"/>
    <property type="project" value="UniProtKB-KW"/>
</dbReference>
<dbReference type="EC" id="6.3.4.2" evidence="3"/>
<protein>
    <recommendedName>
        <fullName evidence="12">CTP synthase</fullName>
        <ecNumber evidence="3">6.3.4.2</ecNumber>
    </recommendedName>
    <alternativeName>
        <fullName evidence="14">Cytidine 5'-triphosphate synthase</fullName>
    </alternativeName>
    <alternativeName>
        <fullName evidence="15">Cytidine triphosphate synthetase</fullName>
    </alternativeName>
    <alternativeName>
        <fullName evidence="13">UTP--ammonia ligase</fullName>
    </alternativeName>
</protein>
<evidence type="ECO:0000259" key="17">
    <source>
        <dbReference type="Pfam" id="PF06418"/>
    </source>
</evidence>
<evidence type="ECO:0000256" key="3">
    <source>
        <dbReference type="ARBA" id="ARBA00012291"/>
    </source>
</evidence>
<evidence type="ECO:0000313" key="19">
    <source>
        <dbReference type="Proteomes" id="UP000177629"/>
    </source>
</evidence>
<dbReference type="PANTHER" id="PTHR11550:SF0">
    <property type="entry name" value="CTP SYNTHASE-RELATED"/>
    <property type="match status" value="1"/>
</dbReference>
<evidence type="ECO:0000256" key="2">
    <source>
        <dbReference type="ARBA" id="ARBA00007533"/>
    </source>
</evidence>
<dbReference type="InterPro" id="IPR029062">
    <property type="entry name" value="Class_I_gatase-like"/>
</dbReference>
<dbReference type="CDD" id="cd01746">
    <property type="entry name" value="GATase1_CTP_Synthase"/>
    <property type="match status" value="1"/>
</dbReference>
<dbReference type="InterPro" id="IPR004468">
    <property type="entry name" value="CTP_synthase"/>
</dbReference>
<evidence type="ECO:0000256" key="8">
    <source>
        <dbReference type="ARBA" id="ARBA00022842"/>
    </source>
</evidence>
<evidence type="ECO:0000256" key="13">
    <source>
        <dbReference type="ARBA" id="ARBA00075170"/>
    </source>
</evidence>
<comment type="catalytic activity">
    <reaction evidence="11">
        <text>UTP + L-glutamine + ATP + H2O = CTP + L-glutamate + ADP + phosphate + 2 H(+)</text>
        <dbReference type="Rhea" id="RHEA:26426"/>
        <dbReference type="ChEBI" id="CHEBI:15377"/>
        <dbReference type="ChEBI" id="CHEBI:15378"/>
        <dbReference type="ChEBI" id="CHEBI:29985"/>
        <dbReference type="ChEBI" id="CHEBI:30616"/>
        <dbReference type="ChEBI" id="CHEBI:37563"/>
        <dbReference type="ChEBI" id="CHEBI:43474"/>
        <dbReference type="ChEBI" id="CHEBI:46398"/>
        <dbReference type="ChEBI" id="CHEBI:58359"/>
        <dbReference type="ChEBI" id="CHEBI:456216"/>
        <dbReference type="EC" id="6.3.4.2"/>
    </reaction>
</comment>
<dbReference type="NCBIfam" id="TIGR00337">
    <property type="entry name" value="PyrG"/>
    <property type="match status" value="1"/>
</dbReference>
<evidence type="ECO:0000256" key="1">
    <source>
        <dbReference type="ARBA" id="ARBA00005171"/>
    </source>
</evidence>
<dbReference type="InterPro" id="IPR017456">
    <property type="entry name" value="CTP_synthase_N"/>
</dbReference>
<comment type="pathway">
    <text evidence="1">Pyrimidine metabolism; CTP biosynthesis via de novo pathway; CTP from UDP: step 2/2.</text>
</comment>
<gene>
    <name evidence="18" type="ORF">A2806_00785</name>
</gene>
<dbReference type="InterPro" id="IPR027417">
    <property type="entry name" value="P-loop_NTPase"/>
</dbReference>
<evidence type="ECO:0000256" key="6">
    <source>
        <dbReference type="ARBA" id="ARBA00022741"/>
    </source>
</evidence>
<dbReference type="PROSITE" id="PS51273">
    <property type="entry name" value="GATASE_TYPE_1"/>
    <property type="match status" value="1"/>
</dbReference>
<evidence type="ECO:0000256" key="4">
    <source>
        <dbReference type="ARBA" id="ARBA00022598"/>
    </source>
</evidence>
<dbReference type="PANTHER" id="PTHR11550">
    <property type="entry name" value="CTP SYNTHASE"/>
    <property type="match status" value="1"/>
</dbReference>
<dbReference type="GO" id="GO:0044210">
    <property type="term" value="P:'de novo' CTP biosynthetic process"/>
    <property type="evidence" value="ECO:0007669"/>
    <property type="project" value="UniProtKB-UniPathway"/>
</dbReference>
<feature type="domain" description="Glutamine amidotransferase" evidence="16">
    <location>
        <begin position="309"/>
        <end position="544"/>
    </location>
</feature>
<proteinExistence type="inferred from homology"/>
<dbReference type="FunFam" id="3.40.50.300:FF:000009">
    <property type="entry name" value="CTP synthase"/>
    <property type="match status" value="1"/>
</dbReference>
<dbReference type="EMBL" id="MHSS01000008">
    <property type="protein sequence ID" value="OHA48158.1"/>
    <property type="molecule type" value="Genomic_DNA"/>
</dbReference>
<evidence type="ECO:0000256" key="9">
    <source>
        <dbReference type="ARBA" id="ARBA00022962"/>
    </source>
</evidence>
<evidence type="ECO:0000256" key="15">
    <source>
        <dbReference type="ARBA" id="ARBA00083191"/>
    </source>
</evidence>
<sequence>MTRFIFIVGGVMSGIGKGVTAASLARILYNRGYAVSAVKIDPYVNVDAGTMNPVEHGEVFVTSDGMECDQDIGTYERFLGVDLPGINSITTGQIFQEVIRKERGLEYNGRCVEVVPDIPNEVIRRLKLAARQARADILLVEIGGTAGEYQNILYLEAARFMRHESPQDVAVVLVSYLPIPHALREMKTKPTQQAVHALQAAGLQPDFIVGRAAQPIDVPRKRKLAIFCNVAEENVISAPNLSSVYEVPLQFEREEFAKRLCKKMRIPIRKPKAVYEKPWMQFIHRSQKSTKTVSIGILGKYFASGAFVLEDVYISVIEAIKHAAWERGLTPKIQWLDSEAYEQFPQKIKELKQFDGIIVPGGFGARGTEGKIGAIHYLRTKYIPFLGLCFGMQLAVVEFARNVANMRQAHTTEINPQTKFPVIDIMPEQVTKIHEKILGGSMRLGNYTCKVIPHTLAQHAYSRKKRTNIAVIANERHRHRYEFNNEFKSKLERLGLICSGINPDKQLVEIIELKNHPFFIGTQFHPELRSRPLNPHPLFLAFIEAAHKKPSV</sequence>
<dbReference type="AlphaFoldDB" id="A0A1G2PIK4"/>
<evidence type="ECO:0000259" key="16">
    <source>
        <dbReference type="Pfam" id="PF00117"/>
    </source>
</evidence>
<dbReference type="SUPFAM" id="SSF52540">
    <property type="entry name" value="P-loop containing nucleoside triphosphate hydrolases"/>
    <property type="match status" value="1"/>
</dbReference>
<keyword evidence="8" id="KW-0460">Magnesium</keyword>
<comment type="similarity">
    <text evidence="2">Belongs to the CTP synthase family.</text>
</comment>
<comment type="caution">
    <text evidence="18">The sequence shown here is derived from an EMBL/GenBank/DDBJ whole genome shotgun (WGS) entry which is preliminary data.</text>
</comment>
<evidence type="ECO:0000313" key="18">
    <source>
        <dbReference type="EMBL" id="OHA48158.1"/>
    </source>
</evidence>
<keyword evidence="9" id="KW-0315">Glutamine amidotransferase</keyword>
<evidence type="ECO:0000256" key="14">
    <source>
        <dbReference type="ARBA" id="ARBA00079941"/>
    </source>
</evidence>